<dbReference type="AlphaFoldDB" id="A0A132NXG5"/>
<sequence length="217" mass="24773">MIRQCAQDTKTGRHTKKQMRTYYCTDLSPNLAELALSEARHYKEIGKTRTALSRYDTYIWLQRYFLNQSTDDHEQKSISKAIKQAKVERDAIRTRKVPVQTGPLRSFKYCNWSLEGTHRQRLYTPAATGLYMTMHLVGPTSVEKKRYLQDLTDTLPCQHLYTTSSSAWGAHSLFTSSGLTSLKPMNAVIDGEYRPEVVHASLIANETGAKSEFRSSI</sequence>
<proteinExistence type="predicted"/>
<gene>
    <name evidence="1" type="ORF">QR46_1256</name>
</gene>
<protein>
    <submittedName>
        <fullName evidence="1">Uncharacterized protein</fullName>
    </submittedName>
</protein>
<dbReference type="EMBL" id="JXTI01000024">
    <property type="protein sequence ID" value="KWX14754.1"/>
    <property type="molecule type" value="Genomic_DNA"/>
</dbReference>
<dbReference type="Proteomes" id="UP000070089">
    <property type="component" value="Unassembled WGS sequence"/>
</dbReference>
<organism evidence="1 2">
    <name type="scientific">Giardia duodenalis assemblage B</name>
    <dbReference type="NCBI Taxonomy" id="1394984"/>
    <lineage>
        <taxon>Eukaryota</taxon>
        <taxon>Metamonada</taxon>
        <taxon>Diplomonadida</taxon>
        <taxon>Hexamitidae</taxon>
        <taxon>Giardiinae</taxon>
        <taxon>Giardia</taxon>
    </lineage>
</organism>
<evidence type="ECO:0000313" key="1">
    <source>
        <dbReference type="EMBL" id="KWX14754.1"/>
    </source>
</evidence>
<dbReference type="OrthoDB" id="10249074at2759"/>
<evidence type="ECO:0000313" key="2">
    <source>
        <dbReference type="Proteomes" id="UP000070089"/>
    </source>
</evidence>
<name>A0A132NXG5_GIAIN</name>
<comment type="caution">
    <text evidence="1">The sequence shown here is derived from an EMBL/GenBank/DDBJ whole genome shotgun (WGS) entry which is preliminary data.</text>
</comment>
<accession>A0A132NXG5</accession>
<reference evidence="1 2" key="1">
    <citation type="journal article" date="2015" name="Mol. Biochem. Parasitol.">
        <title>Identification of polymorphic genes for use in assemblage B genotyping assays through comparative genomics of multiple assemblage B Giardia duodenalis isolates.</title>
        <authorList>
            <person name="Wielinga C."/>
            <person name="Thompson R.C."/>
            <person name="Monis P."/>
            <person name="Ryan U."/>
        </authorList>
    </citation>
    <scope>NUCLEOTIDE SEQUENCE [LARGE SCALE GENOMIC DNA]</scope>
    <source>
        <strain evidence="1 2">BAH15c1</strain>
    </source>
</reference>
<dbReference type="VEuPathDB" id="GiardiaDB:QR46_1256"/>